<name>A0A5B0SBU9_PUCGR</name>
<evidence type="ECO:0000313" key="2">
    <source>
        <dbReference type="EMBL" id="KAA1133964.1"/>
    </source>
</evidence>
<protein>
    <submittedName>
        <fullName evidence="2">Uncharacterized protein</fullName>
    </submittedName>
</protein>
<comment type="caution">
    <text evidence="2">The sequence shown here is derived from an EMBL/GenBank/DDBJ whole genome shotgun (WGS) entry which is preliminary data.</text>
</comment>
<evidence type="ECO:0000256" key="1">
    <source>
        <dbReference type="SAM" id="MobiDB-lite"/>
    </source>
</evidence>
<feature type="region of interest" description="Disordered" evidence="1">
    <location>
        <begin position="103"/>
        <end position="218"/>
    </location>
</feature>
<dbReference type="AlphaFoldDB" id="A0A5B0SBU9"/>
<dbReference type="Proteomes" id="UP000325313">
    <property type="component" value="Unassembled WGS sequence"/>
</dbReference>
<accession>A0A5B0SBU9</accession>
<reference evidence="2 3" key="1">
    <citation type="submission" date="2019-05" db="EMBL/GenBank/DDBJ databases">
        <title>Emergence of the Ug99 lineage of the wheat stem rust pathogen through somatic hybridization.</title>
        <authorList>
            <person name="Li F."/>
            <person name="Upadhyaya N.M."/>
            <person name="Sperschneider J."/>
            <person name="Matny O."/>
            <person name="Nguyen-Phuc H."/>
            <person name="Mago R."/>
            <person name="Raley C."/>
            <person name="Miller M.E."/>
            <person name="Silverstein K.A.T."/>
            <person name="Henningsen E."/>
            <person name="Hirsch C.D."/>
            <person name="Visser B."/>
            <person name="Pretorius Z.A."/>
            <person name="Steffenson B.J."/>
            <person name="Schwessinger B."/>
            <person name="Dodds P.N."/>
            <person name="Figueroa M."/>
        </authorList>
    </citation>
    <scope>NUCLEOTIDE SEQUENCE [LARGE SCALE GENOMIC DNA]</scope>
    <source>
        <strain evidence="2 3">Ug99</strain>
    </source>
</reference>
<proteinExistence type="predicted"/>
<evidence type="ECO:0000313" key="3">
    <source>
        <dbReference type="Proteomes" id="UP000325313"/>
    </source>
</evidence>
<sequence length="302" mass="32728">MSSVSSELPGDLSSKSSVRSDKVSPFPLTNAAILAAGAGTYHPFTLQDMLEYSSLDSGSSTALPGCATLAGEVDPILEDPWMAMKRKAILSVLNRPSSYARGLPAHMPGSSSRSVRDLKMKGKQLVRDCSPIPANSPEHPVSPKTRAPTDRVVHLISRVGPAYQSPYPPSKSTSGEPSSGDEESTVGPMSPRDNAPPAFKRSRMESDRPFSPLNTTDYLDLTPSQLDELLHEGKEFPTRFVYNAEQLNEIAHCCLIDLIDFFNFYAPGSPQEASARAKSTKFLAKYYRSPGNQLFLRSSAAS</sequence>
<feature type="region of interest" description="Disordered" evidence="1">
    <location>
        <begin position="1"/>
        <end position="22"/>
    </location>
</feature>
<gene>
    <name evidence="2" type="ORF">PGTUg99_033702</name>
</gene>
<dbReference type="EMBL" id="VDEP01000070">
    <property type="protein sequence ID" value="KAA1133964.1"/>
    <property type="molecule type" value="Genomic_DNA"/>
</dbReference>
<organism evidence="2 3">
    <name type="scientific">Puccinia graminis f. sp. tritici</name>
    <dbReference type="NCBI Taxonomy" id="56615"/>
    <lineage>
        <taxon>Eukaryota</taxon>
        <taxon>Fungi</taxon>
        <taxon>Dikarya</taxon>
        <taxon>Basidiomycota</taxon>
        <taxon>Pucciniomycotina</taxon>
        <taxon>Pucciniomycetes</taxon>
        <taxon>Pucciniales</taxon>
        <taxon>Pucciniaceae</taxon>
        <taxon>Puccinia</taxon>
    </lineage>
</organism>